<organism evidence="2 3">
    <name type="scientific">Pseudomonas kulmbachensis</name>
    <dbReference type="NCBI Taxonomy" id="3043408"/>
    <lineage>
        <taxon>Bacteria</taxon>
        <taxon>Pseudomonadati</taxon>
        <taxon>Pseudomonadota</taxon>
        <taxon>Gammaproteobacteria</taxon>
        <taxon>Pseudomonadales</taxon>
        <taxon>Pseudomonadaceae</taxon>
        <taxon>Pseudomonas</taxon>
    </lineage>
</organism>
<protein>
    <submittedName>
        <fullName evidence="2">DUF3757 domain-containing protein</fullName>
    </submittedName>
</protein>
<dbReference type="RefSeq" id="WP_395246996.1">
    <property type="nucleotide sequence ID" value="NZ_JBINXA010000001.1"/>
</dbReference>
<keyword evidence="1" id="KW-0732">Signal</keyword>
<evidence type="ECO:0000256" key="1">
    <source>
        <dbReference type="SAM" id="SignalP"/>
    </source>
</evidence>
<dbReference type="InterPro" id="IPR022231">
    <property type="entry name" value="DUF3757"/>
</dbReference>
<keyword evidence="3" id="KW-1185">Reference proteome</keyword>
<comment type="caution">
    <text evidence="2">The sequence shown here is derived from an EMBL/GenBank/DDBJ whole genome shotgun (WGS) entry which is preliminary data.</text>
</comment>
<gene>
    <name evidence="2" type="ORF">ACHMWK_09870</name>
</gene>
<dbReference type="Pfam" id="PF12582">
    <property type="entry name" value="DUF3757"/>
    <property type="match status" value="1"/>
</dbReference>
<feature type="signal peptide" evidence="1">
    <location>
        <begin position="1"/>
        <end position="19"/>
    </location>
</feature>
<dbReference type="EMBL" id="JBINXB010000010">
    <property type="protein sequence ID" value="MFH6566269.1"/>
    <property type="molecule type" value="Genomic_DNA"/>
</dbReference>
<dbReference type="Proteomes" id="UP001609821">
    <property type="component" value="Unassembled WGS sequence"/>
</dbReference>
<name>A0ABW7LZ26_9PSED</name>
<evidence type="ECO:0000313" key="2">
    <source>
        <dbReference type="EMBL" id="MFH6566269.1"/>
    </source>
</evidence>
<reference evidence="2 3" key="1">
    <citation type="submission" date="2024-10" db="EMBL/GenBank/DDBJ databases">
        <title>Aeromonas and Pseudomonas from the Cagarras Archipelago, Rio de Janeiro, Brazil.</title>
        <authorList>
            <person name="Canellas A.L.B."/>
            <person name="Laport M.S."/>
        </authorList>
    </citation>
    <scope>NUCLEOTIDE SEQUENCE [LARGE SCALE GENOMIC DNA]</scope>
    <source>
        <strain evidence="2 3">CPF-4</strain>
    </source>
</reference>
<accession>A0ABW7LZ26</accession>
<evidence type="ECO:0000313" key="3">
    <source>
        <dbReference type="Proteomes" id="UP001609821"/>
    </source>
</evidence>
<sequence>MKVICIFLWVLFYSASSWANTAESCPSVESVTLRAGIYTAPAAKAGSEWIAVSGAPSASRLESFEAGVFYPESNQQGSVGKIGYCEYKAQDRSRVNLHYRPSRAEEHSMRLLNVGNWTFMESGLGLKLYECTVSNPGACAFSILE</sequence>
<feature type="chain" id="PRO_5046755888" evidence="1">
    <location>
        <begin position="20"/>
        <end position="145"/>
    </location>
</feature>
<proteinExistence type="predicted"/>